<evidence type="ECO:0000313" key="1">
    <source>
        <dbReference type="EMBL" id="GBM54584.1"/>
    </source>
</evidence>
<proteinExistence type="predicted"/>
<dbReference type="Proteomes" id="UP000499080">
    <property type="component" value="Unassembled WGS sequence"/>
</dbReference>
<organism evidence="1 2">
    <name type="scientific">Araneus ventricosus</name>
    <name type="common">Orbweaver spider</name>
    <name type="synonym">Epeira ventricosa</name>
    <dbReference type="NCBI Taxonomy" id="182803"/>
    <lineage>
        <taxon>Eukaryota</taxon>
        <taxon>Metazoa</taxon>
        <taxon>Ecdysozoa</taxon>
        <taxon>Arthropoda</taxon>
        <taxon>Chelicerata</taxon>
        <taxon>Arachnida</taxon>
        <taxon>Araneae</taxon>
        <taxon>Araneomorphae</taxon>
        <taxon>Entelegynae</taxon>
        <taxon>Araneoidea</taxon>
        <taxon>Araneidae</taxon>
        <taxon>Araneus</taxon>
    </lineage>
</organism>
<dbReference type="EMBL" id="BGPR01001466">
    <property type="protein sequence ID" value="GBM54584.1"/>
    <property type="molecule type" value="Genomic_DNA"/>
</dbReference>
<keyword evidence="2" id="KW-1185">Reference proteome</keyword>
<accession>A0A4Y2GR28</accession>
<gene>
    <name evidence="1" type="ORF">AVEN_238588_1</name>
</gene>
<evidence type="ECO:0000313" key="2">
    <source>
        <dbReference type="Proteomes" id="UP000499080"/>
    </source>
</evidence>
<dbReference type="AlphaFoldDB" id="A0A4Y2GR28"/>
<sequence length="174" mass="20304">MYEKIRYSNLERFLKTVVTAAKSLFAMPCEKKERASLMKSFYQNGSNLSTALLEYPRSKDLQKRNMSRKKVIIKFEDIGNLVSERKRMETAFKKICESSRSCRGRKSVWFEIFFDNCLSGLSLYVSAFVYSAKSSIIKWYPYKIHFAQALNSSDQDKRNQFSRMFLAITAVDNS</sequence>
<protein>
    <submittedName>
        <fullName evidence="1">Uncharacterized protein</fullName>
    </submittedName>
</protein>
<reference evidence="1 2" key="1">
    <citation type="journal article" date="2019" name="Sci. Rep.">
        <title>Orb-weaving spider Araneus ventricosus genome elucidates the spidroin gene catalogue.</title>
        <authorList>
            <person name="Kono N."/>
            <person name="Nakamura H."/>
            <person name="Ohtoshi R."/>
            <person name="Moran D.A.P."/>
            <person name="Shinohara A."/>
            <person name="Yoshida Y."/>
            <person name="Fujiwara M."/>
            <person name="Mori M."/>
            <person name="Tomita M."/>
            <person name="Arakawa K."/>
        </authorList>
    </citation>
    <scope>NUCLEOTIDE SEQUENCE [LARGE SCALE GENOMIC DNA]</scope>
</reference>
<comment type="caution">
    <text evidence="1">The sequence shown here is derived from an EMBL/GenBank/DDBJ whole genome shotgun (WGS) entry which is preliminary data.</text>
</comment>
<name>A0A4Y2GR28_ARAVE</name>